<gene>
    <name evidence="3" type="ORF">QHF89_37770</name>
</gene>
<feature type="compositionally biased region" description="Gly residues" evidence="1">
    <location>
        <begin position="35"/>
        <end position="61"/>
    </location>
</feature>
<evidence type="ECO:0008006" key="5">
    <source>
        <dbReference type="Google" id="ProtNLM"/>
    </source>
</evidence>
<keyword evidence="4" id="KW-1185">Reference proteome</keyword>
<evidence type="ECO:0000313" key="4">
    <source>
        <dbReference type="Proteomes" id="UP001160301"/>
    </source>
</evidence>
<proteinExistence type="predicted"/>
<feature type="signal peptide" evidence="2">
    <location>
        <begin position="1"/>
        <end position="25"/>
    </location>
</feature>
<protein>
    <recommendedName>
        <fullName evidence="5">Lipoprotein</fullName>
    </recommendedName>
</protein>
<comment type="caution">
    <text evidence="3">The sequence shown here is derived from an EMBL/GenBank/DDBJ whole genome shotgun (WGS) entry which is preliminary data.</text>
</comment>
<feature type="chain" id="PRO_5047373576" description="Lipoprotein" evidence="2">
    <location>
        <begin position="26"/>
        <end position="110"/>
    </location>
</feature>
<feature type="region of interest" description="Disordered" evidence="1">
    <location>
        <begin position="23"/>
        <end position="64"/>
    </location>
</feature>
<keyword evidence="2" id="KW-0732">Signal</keyword>
<dbReference type="EMBL" id="JARZHI010000056">
    <property type="protein sequence ID" value="MDI1435311.1"/>
    <property type="molecule type" value="Genomic_DNA"/>
</dbReference>
<dbReference type="RefSeq" id="WP_136973038.1">
    <property type="nucleotide sequence ID" value="NZ_JARZHI010000056.1"/>
</dbReference>
<accession>A0ABT6P3X5</accession>
<evidence type="ECO:0000256" key="2">
    <source>
        <dbReference type="SAM" id="SignalP"/>
    </source>
</evidence>
<reference evidence="3 4" key="1">
    <citation type="submission" date="2023-04" db="EMBL/GenBank/DDBJ databases">
        <title>The genome sequence of Polyangium sorediatum DSM14670.</title>
        <authorList>
            <person name="Zhang X."/>
        </authorList>
    </citation>
    <scope>NUCLEOTIDE SEQUENCE [LARGE SCALE GENOMIC DNA]</scope>
    <source>
        <strain evidence="3 4">DSM 14670</strain>
    </source>
</reference>
<organism evidence="3 4">
    <name type="scientific">Polyangium sorediatum</name>
    <dbReference type="NCBI Taxonomy" id="889274"/>
    <lineage>
        <taxon>Bacteria</taxon>
        <taxon>Pseudomonadati</taxon>
        <taxon>Myxococcota</taxon>
        <taxon>Polyangia</taxon>
        <taxon>Polyangiales</taxon>
        <taxon>Polyangiaceae</taxon>
        <taxon>Polyangium</taxon>
    </lineage>
</organism>
<dbReference type="Proteomes" id="UP001160301">
    <property type="component" value="Unassembled WGS sequence"/>
</dbReference>
<sequence>MRNIGSFSISILLYALIPGCGGTNADPPSSTEGSGANGGAGGGGGSTGEGGAGGAGGGGGAASVWGTFEEPFAARHGGCKGTRDARRRTWRRQMAGWGGFWGSWRQPGSW</sequence>
<evidence type="ECO:0000313" key="3">
    <source>
        <dbReference type="EMBL" id="MDI1435311.1"/>
    </source>
</evidence>
<name>A0ABT6P3X5_9BACT</name>
<evidence type="ECO:0000256" key="1">
    <source>
        <dbReference type="SAM" id="MobiDB-lite"/>
    </source>
</evidence>